<proteinExistence type="inferred from homology"/>
<reference evidence="7" key="1">
    <citation type="journal article" date="2019" name="Int. J. Syst. Evol. Microbiol.">
        <title>The Global Catalogue of Microorganisms (GCM) 10K type strain sequencing project: providing services to taxonomists for standard genome sequencing and annotation.</title>
        <authorList>
            <consortium name="The Broad Institute Genomics Platform"/>
            <consortium name="The Broad Institute Genome Sequencing Center for Infectious Disease"/>
            <person name="Wu L."/>
            <person name="Ma J."/>
        </authorList>
    </citation>
    <scope>NUCLEOTIDE SEQUENCE [LARGE SCALE GENOMIC DNA]</scope>
    <source>
        <strain evidence="7">KCTC 12861</strain>
    </source>
</reference>
<keyword evidence="4" id="KW-0804">Transcription</keyword>
<dbReference type="InterPro" id="IPR005119">
    <property type="entry name" value="LysR_subst-bd"/>
</dbReference>
<organism evidence="6 7">
    <name type="scientific">Pseudovibrio japonicus</name>
    <dbReference type="NCBI Taxonomy" id="366534"/>
    <lineage>
        <taxon>Bacteria</taxon>
        <taxon>Pseudomonadati</taxon>
        <taxon>Pseudomonadota</taxon>
        <taxon>Alphaproteobacteria</taxon>
        <taxon>Hyphomicrobiales</taxon>
        <taxon>Stappiaceae</taxon>
        <taxon>Pseudovibrio</taxon>
    </lineage>
</organism>
<accession>A0ABQ3ERU3</accession>
<dbReference type="Pfam" id="PF00126">
    <property type="entry name" value="HTH_1"/>
    <property type="match status" value="1"/>
</dbReference>
<dbReference type="Gene3D" id="3.40.190.10">
    <property type="entry name" value="Periplasmic binding protein-like II"/>
    <property type="match status" value="2"/>
</dbReference>
<comment type="caution">
    <text evidence="6">The sequence shown here is derived from an EMBL/GenBank/DDBJ whole genome shotgun (WGS) entry which is preliminary data.</text>
</comment>
<evidence type="ECO:0000313" key="7">
    <source>
        <dbReference type="Proteomes" id="UP000637980"/>
    </source>
</evidence>
<name>A0ABQ3ERU3_9HYPH</name>
<dbReference type="PANTHER" id="PTHR30537:SF74">
    <property type="entry name" value="HTH-TYPE TRANSCRIPTIONAL REGULATOR TRPI"/>
    <property type="match status" value="1"/>
</dbReference>
<dbReference type="InterPro" id="IPR036388">
    <property type="entry name" value="WH-like_DNA-bd_sf"/>
</dbReference>
<evidence type="ECO:0000256" key="1">
    <source>
        <dbReference type="ARBA" id="ARBA00009437"/>
    </source>
</evidence>
<dbReference type="InterPro" id="IPR058163">
    <property type="entry name" value="LysR-type_TF_proteobact-type"/>
</dbReference>
<evidence type="ECO:0000256" key="4">
    <source>
        <dbReference type="ARBA" id="ARBA00023163"/>
    </source>
</evidence>
<dbReference type="PANTHER" id="PTHR30537">
    <property type="entry name" value="HTH-TYPE TRANSCRIPTIONAL REGULATOR"/>
    <property type="match status" value="1"/>
</dbReference>
<gene>
    <name evidence="6" type="ORF">GCM10007094_44690</name>
</gene>
<dbReference type="Pfam" id="PF03466">
    <property type="entry name" value="LysR_substrate"/>
    <property type="match status" value="1"/>
</dbReference>
<dbReference type="SUPFAM" id="SSF53850">
    <property type="entry name" value="Periplasmic binding protein-like II"/>
    <property type="match status" value="1"/>
</dbReference>
<evidence type="ECO:0000259" key="5">
    <source>
        <dbReference type="PROSITE" id="PS50931"/>
    </source>
</evidence>
<sequence length="290" mass="31518">MKRSDLPSLDDLRAFETVARHGSMRGAAEELALTHGAVSRRVAKLSKDLDLQLITPDGRGIALTPEGAKLAQTTEHALQMISTTLSSLRKVHVSQPIVVSCERSVAMRWLIPRLSQFQSLHPKIPVHLSVGGGPLNLSEDGVTFAIRRLDFSLPPEWSVETLFEESMGPVMQPSMKRAFQAGGYIGLGSKTRPGAWDKWIADHPSAPKPNEIRLFDHHFLMAEAAASGLGVALCPKVVAIDDISRGRLVAPEGFVPDGSSYGLISAKTRSSIKETQTFANWIKEISALLV</sequence>
<dbReference type="PROSITE" id="PS50931">
    <property type="entry name" value="HTH_LYSR"/>
    <property type="match status" value="1"/>
</dbReference>
<evidence type="ECO:0000313" key="6">
    <source>
        <dbReference type="EMBL" id="GHB50607.1"/>
    </source>
</evidence>
<dbReference type="RefSeq" id="WP_189439020.1">
    <property type="nucleotide sequence ID" value="NZ_BMXE01000015.1"/>
</dbReference>
<dbReference type="Gene3D" id="1.10.10.10">
    <property type="entry name" value="Winged helix-like DNA-binding domain superfamily/Winged helix DNA-binding domain"/>
    <property type="match status" value="1"/>
</dbReference>
<dbReference type="EMBL" id="BMXE01000015">
    <property type="protein sequence ID" value="GHB50607.1"/>
    <property type="molecule type" value="Genomic_DNA"/>
</dbReference>
<keyword evidence="7" id="KW-1185">Reference proteome</keyword>
<dbReference type="SUPFAM" id="SSF46785">
    <property type="entry name" value="Winged helix' DNA-binding domain"/>
    <property type="match status" value="1"/>
</dbReference>
<evidence type="ECO:0000256" key="2">
    <source>
        <dbReference type="ARBA" id="ARBA00023015"/>
    </source>
</evidence>
<dbReference type="InterPro" id="IPR036390">
    <property type="entry name" value="WH_DNA-bd_sf"/>
</dbReference>
<dbReference type="InterPro" id="IPR000847">
    <property type="entry name" value="LysR_HTH_N"/>
</dbReference>
<evidence type="ECO:0000256" key="3">
    <source>
        <dbReference type="ARBA" id="ARBA00023125"/>
    </source>
</evidence>
<protein>
    <submittedName>
        <fullName evidence="6">Transcriptional regulator</fullName>
    </submittedName>
</protein>
<keyword evidence="2" id="KW-0805">Transcription regulation</keyword>
<keyword evidence="3" id="KW-0238">DNA-binding</keyword>
<dbReference type="Proteomes" id="UP000637980">
    <property type="component" value="Unassembled WGS sequence"/>
</dbReference>
<comment type="similarity">
    <text evidence="1">Belongs to the LysR transcriptional regulatory family.</text>
</comment>
<feature type="domain" description="HTH lysR-type" evidence="5">
    <location>
        <begin position="7"/>
        <end position="64"/>
    </location>
</feature>